<dbReference type="InterPro" id="IPR012340">
    <property type="entry name" value="NA-bd_OB-fold"/>
</dbReference>
<dbReference type="GO" id="GO:0003723">
    <property type="term" value="F:RNA binding"/>
    <property type="evidence" value="ECO:0007669"/>
    <property type="project" value="UniProtKB-KW"/>
</dbReference>
<dbReference type="SMART" id="SM00652">
    <property type="entry name" value="eIF1a"/>
    <property type="match status" value="1"/>
</dbReference>
<comment type="similarity">
    <text evidence="1">Belongs to the EIF1AD family.</text>
</comment>
<dbReference type="STRING" id="67801.A0A1B0BQJ9"/>
<evidence type="ECO:0000259" key="5">
    <source>
        <dbReference type="Pfam" id="PF01176"/>
    </source>
</evidence>
<dbReference type="GO" id="GO:0003743">
    <property type="term" value="F:translation initiation factor activity"/>
    <property type="evidence" value="ECO:0007669"/>
    <property type="project" value="InterPro"/>
</dbReference>
<dbReference type="PANTHER" id="PTHR21641:SF0">
    <property type="entry name" value="RNA-BINDING PROTEIN EIF1AD-RELATED"/>
    <property type="match status" value="1"/>
</dbReference>
<name>A0A1B0BQJ9_9MUSC</name>
<evidence type="ECO:0000256" key="4">
    <source>
        <dbReference type="ARBA" id="ARBA00031998"/>
    </source>
</evidence>
<dbReference type="InterPro" id="IPR006196">
    <property type="entry name" value="RNA-binding_domain_S1_IF1"/>
</dbReference>
<sequence>MIQDSKDGQQIVRIIASQGNNLHEVETADTEIENFLVVIMPTKFRKNVWVKRGDFEPIKEGDKVKAEIYNNVPNGRCASNYVKENCNENVEEFEEKISGPCHLSPNRNCPNLLAAFEDESTSSEDDS</sequence>
<evidence type="ECO:0000256" key="2">
    <source>
        <dbReference type="ARBA" id="ARBA00020989"/>
    </source>
</evidence>
<dbReference type="InterPro" id="IPR001253">
    <property type="entry name" value="TIF_eIF-1A"/>
</dbReference>
<dbReference type="EMBL" id="JXJN01018664">
    <property type="status" value="NOT_ANNOTATED_CDS"/>
    <property type="molecule type" value="Genomic_DNA"/>
</dbReference>
<dbReference type="GO" id="GO:0005634">
    <property type="term" value="C:nucleus"/>
    <property type="evidence" value="ECO:0007669"/>
    <property type="project" value="TreeGrafter"/>
</dbReference>
<organism evidence="6 7">
    <name type="scientific">Glossina palpalis gambiensis</name>
    <dbReference type="NCBI Taxonomy" id="67801"/>
    <lineage>
        <taxon>Eukaryota</taxon>
        <taxon>Metazoa</taxon>
        <taxon>Ecdysozoa</taxon>
        <taxon>Arthropoda</taxon>
        <taxon>Hexapoda</taxon>
        <taxon>Insecta</taxon>
        <taxon>Pterygota</taxon>
        <taxon>Neoptera</taxon>
        <taxon>Endopterygota</taxon>
        <taxon>Diptera</taxon>
        <taxon>Brachycera</taxon>
        <taxon>Muscomorpha</taxon>
        <taxon>Hippoboscoidea</taxon>
        <taxon>Glossinidae</taxon>
        <taxon>Glossina</taxon>
    </lineage>
</organism>
<protein>
    <recommendedName>
        <fullName evidence="2">Probable RNA-binding protein EIF1AD</fullName>
    </recommendedName>
    <alternativeName>
        <fullName evidence="4">Eukaryotic translation initiation factor 1A domain-containing protein</fullName>
    </alternativeName>
</protein>
<evidence type="ECO:0000313" key="7">
    <source>
        <dbReference type="Proteomes" id="UP000092460"/>
    </source>
</evidence>
<evidence type="ECO:0000256" key="1">
    <source>
        <dbReference type="ARBA" id="ARBA00007340"/>
    </source>
</evidence>
<dbReference type="AlphaFoldDB" id="A0A1B0BQJ9"/>
<dbReference type="PANTHER" id="PTHR21641">
    <property type="entry name" value="TRANSLATION INITIATION FACTOR-RELATED"/>
    <property type="match status" value="1"/>
</dbReference>
<proteinExistence type="inferred from homology"/>
<reference evidence="7" key="1">
    <citation type="submission" date="2015-01" db="EMBL/GenBank/DDBJ databases">
        <authorList>
            <person name="Aksoy S."/>
            <person name="Warren W."/>
            <person name="Wilson R.K."/>
        </authorList>
    </citation>
    <scope>NUCLEOTIDE SEQUENCE [LARGE SCALE GENOMIC DNA]</scope>
    <source>
        <strain evidence="7">IAEA</strain>
    </source>
</reference>
<dbReference type="Proteomes" id="UP000092460">
    <property type="component" value="Unassembled WGS sequence"/>
</dbReference>
<keyword evidence="3" id="KW-0694">RNA-binding</keyword>
<feature type="domain" description="S1-like" evidence="5">
    <location>
        <begin position="8"/>
        <end position="68"/>
    </location>
</feature>
<dbReference type="SUPFAM" id="SSF50249">
    <property type="entry name" value="Nucleic acid-binding proteins"/>
    <property type="match status" value="1"/>
</dbReference>
<reference evidence="6" key="2">
    <citation type="submission" date="2020-05" db="UniProtKB">
        <authorList>
            <consortium name="EnsemblMetazoa"/>
        </authorList>
    </citation>
    <scope>IDENTIFICATION</scope>
    <source>
        <strain evidence="6">IAEA</strain>
    </source>
</reference>
<dbReference type="Gene3D" id="2.40.50.140">
    <property type="entry name" value="Nucleic acid-binding proteins"/>
    <property type="match status" value="1"/>
</dbReference>
<accession>A0A1B0BQJ9</accession>
<dbReference type="EnsemblMetazoa" id="GPPI037477-RA">
    <property type="protein sequence ID" value="GPPI037477-PA"/>
    <property type="gene ID" value="GPPI037477"/>
</dbReference>
<keyword evidence="7" id="KW-1185">Reference proteome</keyword>
<evidence type="ECO:0000313" key="6">
    <source>
        <dbReference type="EnsemblMetazoa" id="GPPI037477-PA"/>
    </source>
</evidence>
<dbReference type="Pfam" id="PF01176">
    <property type="entry name" value="eIF-1a"/>
    <property type="match status" value="1"/>
</dbReference>
<dbReference type="VEuPathDB" id="VectorBase:GPPI037477"/>
<dbReference type="InterPro" id="IPR039294">
    <property type="entry name" value="EIF1AD"/>
</dbReference>
<evidence type="ECO:0000256" key="3">
    <source>
        <dbReference type="ARBA" id="ARBA00022884"/>
    </source>
</evidence>